<dbReference type="GO" id="GO:0045116">
    <property type="term" value="P:protein neddylation"/>
    <property type="evidence" value="ECO:0007669"/>
    <property type="project" value="UniProtKB-UniRule"/>
</dbReference>
<evidence type="ECO:0000256" key="4">
    <source>
        <dbReference type="RuleBase" id="RU368009"/>
    </source>
</evidence>
<evidence type="ECO:0000256" key="2">
    <source>
        <dbReference type="ARBA" id="ARBA00022786"/>
    </source>
</evidence>
<dbReference type="EC" id="6.2.1.64" evidence="4"/>
<dbReference type="SUPFAM" id="SSF69572">
    <property type="entry name" value="Activating enzymes of the ubiquitin-like proteins"/>
    <property type="match status" value="1"/>
</dbReference>
<dbReference type="InterPro" id="IPR023318">
    <property type="entry name" value="Ub_act_enz_dom_a_sf"/>
</dbReference>
<feature type="domain" description="THIF-type NAD/FAD binding fold" evidence="5">
    <location>
        <begin position="3"/>
        <end position="283"/>
    </location>
</feature>
<evidence type="ECO:0000313" key="8">
    <source>
        <dbReference type="Proteomes" id="UP000018208"/>
    </source>
</evidence>
<dbReference type="OrthoDB" id="10255449at2759"/>
<dbReference type="Pfam" id="PF00899">
    <property type="entry name" value="ThiF"/>
    <property type="match status" value="1"/>
</dbReference>
<dbReference type="Gene3D" id="3.40.50.720">
    <property type="entry name" value="NAD(P)-binding Rossmann-like Domain"/>
    <property type="match status" value="1"/>
</dbReference>
<dbReference type="GO" id="GO:0005524">
    <property type="term" value="F:ATP binding"/>
    <property type="evidence" value="ECO:0007669"/>
    <property type="project" value="UniProtKB-UniRule"/>
</dbReference>
<dbReference type="Gene3D" id="1.10.10.520">
    <property type="entry name" value="Ubiquitin activating enzymes (Uba3). Chain: B, domain 2"/>
    <property type="match status" value="1"/>
</dbReference>
<comment type="catalytic activity">
    <reaction evidence="4">
        <text>ATP + [NEDD8 protein] + [E1 NEDD8-activating enzyme]-L-cysteine = AMP + diphosphate + [E1 NEDD8-activating enzyme]-S-[NEDD8 protein]-yl-L-cysteine.</text>
        <dbReference type="EC" id="6.2.1.64"/>
    </reaction>
</comment>
<keyword evidence="4" id="KW-0436">Ligase</keyword>
<gene>
    <name evidence="6" type="ORF">SS50377_11238</name>
    <name evidence="7" type="ORF">SS50377_23642</name>
</gene>
<evidence type="ECO:0000256" key="3">
    <source>
        <dbReference type="ARBA" id="ARBA00022840"/>
    </source>
</evidence>
<dbReference type="EMBL" id="KI545981">
    <property type="protein sequence ID" value="EST48626.1"/>
    <property type="molecule type" value="Genomic_DNA"/>
</dbReference>
<comment type="pathway">
    <text evidence="4">Protein modification; protein neddylation.</text>
</comment>
<dbReference type="UniPathway" id="UPA00885"/>
<dbReference type="GO" id="GO:0005737">
    <property type="term" value="C:cytoplasm"/>
    <property type="evidence" value="ECO:0007669"/>
    <property type="project" value="TreeGrafter"/>
</dbReference>
<dbReference type="VEuPathDB" id="GiardiaDB:SS50377_23642"/>
<keyword evidence="3 4" id="KW-0067">ATP-binding</keyword>
<dbReference type="GO" id="GO:0005634">
    <property type="term" value="C:nucleus"/>
    <property type="evidence" value="ECO:0007669"/>
    <property type="project" value="TreeGrafter"/>
</dbReference>
<dbReference type="InterPro" id="IPR000594">
    <property type="entry name" value="ThiF_NAD_FAD-bd"/>
</dbReference>
<reference evidence="7" key="2">
    <citation type="submission" date="2020-12" db="EMBL/GenBank/DDBJ databases">
        <title>New Spironucleus salmonicida genome in near-complete chromosomes.</title>
        <authorList>
            <person name="Xu F."/>
            <person name="Kurt Z."/>
            <person name="Jimenez-Gonzalez A."/>
            <person name="Astvaldsson A."/>
            <person name="Andersson J.O."/>
            <person name="Svard S.G."/>
        </authorList>
    </citation>
    <scope>NUCLEOTIDE SEQUENCE</scope>
    <source>
        <strain evidence="7">ATCC 50377</strain>
    </source>
</reference>
<evidence type="ECO:0000313" key="7">
    <source>
        <dbReference type="EMBL" id="KAH0573707.1"/>
    </source>
</evidence>
<keyword evidence="8" id="KW-1185">Reference proteome</keyword>
<dbReference type="PANTHER" id="PTHR10953">
    <property type="entry name" value="UBIQUITIN-ACTIVATING ENZYME E1"/>
    <property type="match status" value="1"/>
</dbReference>
<keyword evidence="1 4" id="KW-0547">Nucleotide-binding</keyword>
<dbReference type="Proteomes" id="UP000018208">
    <property type="component" value="Unassembled WGS sequence"/>
</dbReference>
<dbReference type="AlphaFoldDB" id="V6LY28"/>
<dbReference type="InterPro" id="IPR035985">
    <property type="entry name" value="Ubiquitin-activating_enz"/>
</dbReference>
<dbReference type="PANTHER" id="PTHR10953:SF6">
    <property type="entry name" value="NEDD8-ACTIVATING ENZYME E1 CATALYTIC SUBUNIT"/>
    <property type="match status" value="1"/>
</dbReference>
<keyword evidence="2 4" id="KW-0833">Ubl conjugation pathway</keyword>
<evidence type="ECO:0000259" key="5">
    <source>
        <dbReference type="Pfam" id="PF00899"/>
    </source>
</evidence>
<dbReference type="InterPro" id="IPR045886">
    <property type="entry name" value="ThiF/MoeB/HesA"/>
</dbReference>
<dbReference type="EMBL" id="AUWU02000004">
    <property type="protein sequence ID" value="KAH0573707.1"/>
    <property type="molecule type" value="Genomic_DNA"/>
</dbReference>
<reference evidence="6 7" key="1">
    <citation type="journal article" date="2014" name="PLoS Genet.">
        <title>The Genome of Spironucleus salmonicida Highlights a Fish Pathogen Adapted to Fluctuating Environments.</title>
        <authorList>
            <person name="Xu F."/>
            <person name="Jerlstrom-Hultqvist J."/>
            <person name="Einarsson E."/>
            <person name="Astvaldsson A."/>
            <person name="Svard S.G."/>
            <person name="Andersson J.O."/>
        </authorList>
    </citation>
    <scope>NUCLEOTIDE SEQUENCE</scope>
    <source>
        <strain evidence="7">ATCC 50377</strain>
    </source>
</reference>
<comment type="similarity">
    <text evidence="4">Belongs to the ubiquitin-activating E1 family. UBA3 subfamily.</text>
</comment>
<organism evidence="6">
    <name type="scientific">Spironucleus salmonicida</name>
    <dbReference type="NCBI Taxonomy" id="348837"/>
    <lineage>
        <taxon>Eukaryota</taxon>
        <taxon>Metamonada</taxon>
        <taxon>Diplomonadida</taxon>
        <taxon>Hexamitidae</taxon>
        <taxon>Hexamitinae</taxon>
        <taxon>Spironucleus</taxon>
    </lineage>
</organism>
<accession>V6LY28</accession>
<proteinExistence type="inferred from homology"/>
<evidence type="ECO:0000313" key="6">
    <source>
        <dbReference type="EMBL" id="EST48626.1"/>
    </source>
</evidence>
<name>V6LY28_9EUKA</name>
<dbReference type="GO" id="GO:0019781">
    <property type="term" value="F:NEDD8 activating enzyme activity"/>
    <property type="evidence" value="ECO:0007669"/>
    <property type="project" value="UniProtKB-UniRule"/>
</dbReference>
<sequence length="443" mass="49697">MKLGLFGCGGIGVEFLHSIKYLNIEHITLVDFDMIEPSNLSRQFIFTQNDIGHSKSHACANFCKIHFKNATIYNFEFPLQQLPLQKFQNFDLVVSALDNVPARKFLQMRCLAFSLNLIDCGTSGLSGSIRVFKSRLPSAFPPKISCHNCSTLEQITIPVCTLRSKPETPNHCIQFALATGNGLLGNGEFSEIQGDRNGKLIFKQLFKSQFDENLATKTVNQVESWIQIVSNFTDCTDFFDANNKQQLQFVCAVSRLRALQFHIKFDLTDIEIQSVAGRIVPAVCFSNGLIGALAAQICQEKLENQYILTGKTSPYIRYDEVGAPDSGCQFCGVECFRVAAEEAEDFLLAKGDHFVVYEGEKCVYQHQSNETDDSNGWFSEEDNYAPKIVFKYEIGQLLTIVYKNGQKLNIIITSSQPAEMMWAAVKKCTEIVDLDDDDSISFD</sequence>
<evidence type="ECO:0000256" key="1">
    <source>
        <dbReference type="ARBA" id="ARBA00022741"/>
    </source>
</evidence>
<protein>
    <recommendedName>
        <fullName evidence="4">NEDD8-activating enzyme E1 catalytic subunit</fullName>
        <ecNumber evidence="4">6.2.1.64</ecNumber>
    </recommendedName>
</protein>
<comment type="function">
    <text evidence="4">Catalytic subunit of the dimeric E1 enzyme, which activates NEDD8.</text>
</comment>